<evidence type="ECO:0000313" key="2">
    <source>
        <dbReference type="Proteomes" id="UP000265520"/>
    </source>
</evidence>
<reference evidence="1 2" key="1">
    <citation type="journal article" date="2018" name="Front. Plant Sci.">
        <title>Red Clover (Trifolium pratense) and Zigzag Clover (T. medium) - A Picture of Genomic Similarities and Differences.</title>
        <authorList>
            <person name="Dluhosova J."/>
            <person name="Istvanek J."/>
            <person name="Nedelnik J."/>
            <person name="Repkova J."/>
        </authorList>
    </citation>
    <scope>NUCLEOTIDE SEQUENCE [LARGE SCALE GENOMIC DNA]</scope>
    <source>
        <strain evidence="2">cv. 10/8</strain>
        <tissue evidence="1">Leaf</tissue>
    </source>
</reference>
<feature type="non-terminal residue" evidence="1">
    <location>
        <position position="74"/>
    </location>
</feature>
<dbReference type="Proteomes" id="UP000265520">
    <property type="component" value="Unassembled WGS sequence"/>
</dbReference>
<dbReference type="AlphaFoldDB" id="A0A392RT77"/>
<comment type="caution">
    <text evidence="1">The sequence shown here is derived from an EMBL/GenBank/DDBJ whole genome shotgun (WGS) entry which is preliminary data.</text>
</comment>
<protein>
    <submittedName>
        <fullName evidence="1">Phospholipase D Y-like</fullName>
    </submittedName>
</protein>
<accession>A0A392RT77</accession>
<sequence>MPHLSHVPGVLSTGDVLQWMAANSTRRLDVIAQYWQLLASPDDPRSGDYGYTQDQMHKFGAHQGASVYQALDDA</sequence>
<dbReference type="EMBL" id="LXQA010272358">
    <property type="protein sequence ID" value="MCI39838.1"/>
    <property type="molecule type" value="Genomic_DNA"/>
</dbReference>
<evidence type="ECO:0000313" key="1">
    <source>
        <dbReference type="EMBL" id="MCI39838.1"/>
    </source>
</evidence>
<proteinExistence type="predicted"/>
<name>A0A392RT77_9FABA</name>
<organism evidence="1 2">
    <name type="scientific">Trifolium medium</name>
    <dbReference type="NCBI Taxonomy" id="97028"/>
    <lineage>
        <taxon>Eukaryota</taxon>
        <taxon>Viridiplantae</taxon>
        <taxon>Streptophyta</taxon>
        <taxon>Embryophyta</taxon>
        <taxon>Tracheophyta</taxon>
        <taxon>Spermatophyta</taxon>
        <taxon>Magnoliopsida</taxon>
        <taxon>eudicotyledons</taxon>
        <taxon>Gunneridae</taxon>
        <taxon>Pentapetalae</taxon>
        <taxon>rosids</taxon>
        <taxon>fabids</taxon>
        <taxon>Fabales</taxon>
        <taxon>Fabaceae</taxon>
        <taxon>Papilionoideae</taxon>
        <taxon>50 kb inversion clade</taxon>
        <taxon>NPAAA clade</taxon>
        <taxon>Hologalegina</taxon>
        <taxon>IRL clade</taxon>
        <taxon>Trifolieae</taxon>
        <taxon>Trifolium</taxon>
    </lineage>
</organism>
<keyword evidence="2" id="KW-1185">Reference proteome</keyword>